<sequence length="138" mass="15171">MSTRGRKAEPRELDDALTVAPAMPESLPEDMRDEWSAITDDLVERQILSKAMLGTVETYILARWMQREAKNAIAQHGVLIATKDGFFKQNPASTVLGRAQQQITRLSAELGLTPASRARDGMGPGKDEDDGQSSLFNI</sequence>
<evidence type="ECO:0000256" key="1">
    <source>
        <dbReference type="SAM" id="MobiDB-lite"/>
    </source>
</evidence>
<gene>
    <name evidence="2" type="ORF">FF124_18155</name>
</gene>
<reference evidence="2 3" key="2">
    <citation type="submission" date="2019-06" db="EMBL/GenBank/DDBJ databases">
        <title>Martelella lutilitoris sp. nov., isolated from a tidal mudflat.</title>
        <authorList>
            <person name="Kim Y.-J."/>
        </authorList>
    </citation>
    <scope>NUCLEOTIDE SEQUENCE [LARGE SCALE GENOMIC DNA]</scope>
    <source>
        <strain evidence="2 3">GH2-6</strain>
    </source>
</reference>
<dbReference type="AlphaFoldDB" id="A0A5C4JLU1"/>
<proteinExistence type="predicted"/>
<evidence type="ECO:0000313" key="3">
    <source>
        <dbReference type="Proteomes" id="UP000307874"/>
    </source>
</evidence>
<feature type="compositionally biased region" description="Basic and acidic residues" evidence="1">
    <location>
        <begin position="1"/>
        <end position="14"/>
    </location>
</feature>
<accession>A0A5C4JLU1</accession>
<dbReference type="Pfam" id="PF05119">
    <property type="entry name" value="Terminase_4"/>
    <property type="match status" value="1"/>
</dbReference>
<dbReference type="InterPro" id="IPR006448">
    <property type="entry name" value="Phage_term_ssu_P27"/>
</dbReference>
<organism evidence="2 3">
    <name type="scientific">Martelella lutilitoris</name>
    <dbReference type="NCBI Taxonomy" id="2583532"/>
    <lineage>
        <taxon>Bacteria</taxon>
        <taxon>Pseudomonadati</taxon>
        <taxon>Pseudomonadota</taxon>
        <taxon>Alphaproteobacteria</taxon>
        <taxon>Hyphomicrobiales</taxon>
        <taxon>Aurantimonadaceae</taxon>
        <taxon>Martelella</taxon>
    </lineage>
</organism>
<evidence type="ECO:0000313" key="2">
    <source>
        <dbReference type="EMBL" id="TNB46443.1"/>
    </source>
</evidence>
<protein>
    <submittedName>
        <fullName evidence="2">Phage terminase small subunit P27 family</fullName>
    </submittedName>
</protein>
<feature type="region of interest" description="Disordered" evidence="1">
    <location>
        <begin position="108"/>
        <end position="138"/>
    </location>
</feature>
<feature type="region of interest" description="Disordered" evidence="1">
    <location>
        <begin position="1"/>
        <end position="32"/>
    </location>
</feature>
<dbReference type="RefSeq" id="WP_138749888.1">
    <property type="nucleotide sequence ID" value="NZ_VCLB01000010.1"/>
</dbReference>
<dbReference type="OrthoDB" id="7843333at2"/>
<comment type="caution">
    <text evidence="2">The sequence shown here is derived from an EMBL/GenBank/DDBJ whole genome shotgun (WGS) entry which is preliminary data.</text>
</comment>
<dbReference type="NCBIfam" id="TIGR01558">
    <property type="entry name" value="sm_term_P27"/>
    <property type="match status" value="1"/>
</dbReference>
<dbReference type="EMBL" id="VCLB01000010">
    <property type="protein sequence ID" value="TNB46443.1"/>
    <property type="molecule type" value="Genomic_DNA"/>
</dbReference>
<name>A0A5C4JLU1_9HYPH</name>
<keyword evidence="3" id="KW-1185">Reference proteome</keyword>
<reference evidence="2 3" key="1">
    <citation type="submission" date="2019-05" db="EMBL/GenBank/DDBJ databases">
        <authorList>
            <person name="Lee S.D."/>
        </authorList>
    </citation>
    <scope>NUCLEOTIDE SEQUENCE [LARGE SCALE GENOMIC DNA]</scope>
    <source>
        <strain evidence="2 3">GH2-6</strain>
    </source>
</reference>
<dbReference type="Proteomes" id="UP000307874">
    <property type="component" value="Unassembled WGS sequence"/>
</dbReference>